<dbReference type="InterPro" id="IPR045206">
    <property type="entry name" value="Maestro_heat-like_prot"/>
</dbReference>
<gene>
    <name evidence="2" type="ORF">UY3_03898</name>
</gene>
<dbReference type="Proteomes" id="UP000031443">
    <property type="component" value="Unassembled WGS sequence"/>
</dbReference>
<dbReference type="EMBL" id="KB518361">
    <property type="protein sequence ID" value="EMP38858.1"/>
    <property type="molecule type" value="Genomic_DNA"/>
</dbReference>
<evidence type="ECO:0000313" key="3">
    <source>
        <dbReference type="Proteomes" id="UP000031443"/>
    </source>
</evidence>
<dbReference type="SUPFAM" id="SSF48371">
    <property type="entry name" value="ARM repeat"/>
    <property type="match status" value="1"/>
</dbReference>
<keyword evidence="3" id="KW-1185">Reference proteome</keyword>
<dbReference type="STRING" id="8469.M7C365"/>
<evidence type="ECO:0000256" key="1">
    <source>
        <dbReference type="SAM" id="MobiDB-lite"/>
    </source>
</evidence>
<name>M7C365_CHEMY</name>
<sequence length="199" mass="22371">MGWLGDADPPQPHPYRGPDKKTLLITGTAVSQRDRDGCAVEALKAVIKREKSSLMQSVSLAGGWDLLSVPETYLEGVLLLARAIVKHHRSLDFAVFTKVSPLLHHGDDKQKLTAMALFTELLSTESTYVTLKQQYILGHLKNWHIDPSPTVRWLGLLGLGNVALHLQKVSDACLYMFQSNSRVSLYPQKDKEYLWHLRD</sequence>
<reference evidence="3" key="1">
    <citation type="journal article" date="2013" name="Nat. Genet.">
        <title>The draft genomes of soft-shell turtle and green sea turtle yield insights into the development and evolution of the turtle-specific body plan.</title>
        <authorList>
            <person name="Wang Z."/>
            <person name="Pascual-Anaya J."/>
            <person name="Zadissa A."/>
            <person name="Li W."/>
            <person name="Niimura Y."/>
            <person name="Huang Z."/>
            <person name="Li C."/>
            <person name="White S."/>
            <person name="Xiong Z."/>
            <person name="Fang D."/>
            <person name="Wang B."/>
            <person name="Ming Y."/>
            <person name="Chen Y."/>
            <person name="Zheng Y."/>
            <person name="Kuraku S."/>
            <person name="Pignatelli M."/>
            <person name="Herrero J."/>
            <person name="Beal K."/>
            <person name="Nozawa M."/>
            <person name="Li Q."/>
            <person name="Wang J."/>
            <person name="Zhang H."/>
            <person name="Yu L."/>
            <person name="Shigenobu S."/>
            <person name="Wang J."/>
            <person name="Liu J."/>
            <person name="Flicek P."/>
            <person name="Searle S."/>
            <person name="Wang J."/>
            <person name="Kuratani S."/>
            <person name="Yin Y."/>
            <person name="Aken B."/>
            <person name="Zhang G."/>
            <person name="Irie N."/>
        </authorList>
    </citation>
    <scope>NUCLEOTIDE SEQUENCE [LARGE SCALE GENOMIC DNA]</scope>
</reference>
<dbReference type="PANTHER" id="PTHR23120">
    <property type="entry name" value="MAESTRO-RELATED HEAT DOMAIN-CONTAINING"/>
    <property type="match status" value="1"/>
</dbReference>
<dbReference type="AlphaFoldDB" id="M7C365"/>
<organism evidence="2 3">
    <name type="scientific">Chelonia mydas</name>
    <name type="common">Green sea-turtle</name>
    <name type="synonym">Chelonia agassizi</name>
    <dbReference type="NCBI Taxonomy" id="8469"/>
    <lineage>
        <taxon>Eukaryota</taxon>
        <taxon>Metazoa</taxon>
        <taxon>Chordata</taxon>
        <taxon>Craniata</taxon>
        <taxon>Vertebrata</taxon>
        <taxon>Euteleostomi</taxon>
        <taxon>Archelosauria</taxon>
        <taxon>Testudinata</taxon>
        <taxon>Testudines</taxon>
        <taxon>Cryptodira</taxon>
        <taxon>Durocryptodira</taxon>
        <taxon>Americhelydia</taxon>
        <taxon>Chelonioidea</taxon>
        <taxon>Cheloniidae</taxon>
        <taxon>Chelonia</taxon>
    </lineage>
</organism>
<dbReference type="PANTHER" id="PTHR23120:SF40">
    <property type="entry name" value="MAESTRO HEAT-LIKE REPEAT-CONTAINING PROTEIN FAMILY MEMBER 6"/>
    <property type="match status" value="1"/>
</dbReference>
<dbReference type="InterPro" id="IPR016024">
    <property type="entry name" value="ARM-type_fold"/>
</dbReference>
<evidence type="ECO:0000313" key="2">
    <source>
        <dbReference type="EMBL" id="EMP38858.1"/>
    </source>
</evidence>
<accession>M7C365</accession>
<protein>
    <submittedName>
        <fullName evidence="2">Uncharacterized protein</fullName>
    </submittedName>
</protein>
<proteinExistence type="predicted"/>
<feature type="region of interest" description="Disordered" evidence="1">
    <location>
        <begin position="1"/>
        <end position="20"/>
    </location>
</feature>
<dbReference type="GO" id="GO:0005737">
    <property type="term" value="C:cytoplasm"/>
    <property type="evidence" value="ECO:0007669"/>
    <property type="project" value="TreeGrafter"/>
</dbReference>